<keyword evidence="1" id="KW-0808">Transferase</keyword>
<dbReference type="GO" id="GO:0016301">
    <property type="term" value="F:kinase activity"/>
    <property type="evidence" value="ECO:0007669"/>
    <property type="project" value="UniProtKB-KW"/>
</dbReference>
<reference evidence="1 2" key="1">
    <citation type="submission" date="2024-02" db="EMBL/GenBank/DDBJ databases">
        <title>Deinococcus xinjiangensis NBRC 107630.</title>
        <authorList>
            <person name="Ichikawa N."/>
            <person name="Katano-Makiyama Y."/>
            <person name="Hidaka K."/>
        </authorList>
    </citation>
    <scope>NUCLEOTIDE SEQUENCE [LARGE SCALE GENOMIC DNA]</scope>
    <source>
        <strain evidence="1 2">NBRC 107630</strain>
    </source>
</reference>
<dbReference type="PANTHER" id="PTHR18964:SF169">
    <property type="entry name" value="N-ACETYLMANNOSAMINE KINASE"/>
    <property type="match status" value="1"/>
</dbReference>
<dbReference type="InterPro" id="IPR000600">
    <property type="entry name" value="ROK"/>
</dbReference>
<accession>A0ABP9VDY7</accession>
<dbReference type="PANTHER" id="PTHR18964">
    <property type="entry name" value="ROK (REPRESSOR, ORF, KINASE) FAMILY"/>
    <property type="match status" value="1"/>
</dbReference>
<sequence>MTRAALARPLLALDIGGTTTRAALLEGEQITQRLEAPTPRPATPDAVLDAAVQLALPLAARASAVGLACAGAVAGGRVTATATHTFPQWVDIPLAERFGSALGLPCAALNDARAAAWGEYAAGAGRGTSEFMFITVSTGVGAGLVLGGHLHLAANGLDAELGFVSVPAVWDVGMAVAGLGKLSPLEFETSGTALNSRAKAHGLADARALCDAAEAGNPDAEQEYMHSAALIAWKIADVAALLGVTRVALGGSVGLRAGYLARVQQSLKHFPERYQPEVVHAALGADAGLIGAALWAERGL</sequence>
<evidence type="ECO:0000313" key="2">
    <source>
        <dbReference type="Proteomes" id="UP001458946"/>
    </source>
</evidence>
<gene>
    <name evidence="1" type="primary">nanK_2</name>
    <name evidence="1" type="ORF">Dxin01_03212</name>
</gene>
<dbReference type="Gene3D" id="3.30.420.40">
    <property type="match status" value="2"/>
</dbReference>
<dbReference type="RefSeq" id="WP_353543424.1">
    <property type="nucleotide sequence ID" value="NZ_BAABRN010000050.1"/>
</dbReference>
<keyword evidence="1" id="KW-0418">Kinase</keyword>
<protein>
    <submittedName>
        <fullName evidence="1">N-acetylmannosamine kinase</fullName>
    </submittedName>
</protein>
<dbReference type="Pfam" id="PF00480">
    <property type="entry name" value="ROK"/>
    <property type="match status" value="1"/>
</dbReference>
<dbReference type="Proteomes" id="UP001458946">
    <property type="component" value="Unassembled WGS sequence"/>
</dbReference>
<proteinExistence type="predicted"/>
<dbReference type="EMBL" id="BAABRN010000050">
    <property type="protein sequence ID" value="GAA5503454.1"/>
    <property type="molecule type" value="Genomic_DNA"/>
</dbReference>
<comment type="caution">
    <text evidence="1">The sequence shown here is derived from an EMBL/GenBank/DDBJ whole genome shotgun (WGS) entry which is preliminary data.</text>
</comment>
<organism evidence="1 2">
    <name type="scientific">Deinococcus xinjiangensis</name>
    <dbReference type="NCBI Taxonomy" id="457454"/>
    <lineage>
        <taxon>Bacteria</taxon>
        <taxon>Thermotogati</taxon>
        <taxon>Deinococcota</taxon>
        <taxon>Deinococci</taxon>
        <taxon>Deinococcales</taxon>
        <taxon>Deinococcaceae</taxon>
        <taxon>Deinococcus</taxon>
    </lineage>
</organism>
<keyword evidence="2" id="KW-1185">Reference proteome</keyword>
<name>A0ABP9VDY7_9DEIO</name>
<dbReference type="SUPFAM" id="SSF53067">
    <property type="entry name" value="Actin-like ATPase domain"/>
    <property type="match status" value="1"/>
</dbReference>
<evidence type="ECO:0000313" key="1">
    <source>
        <dbReference type="EMBL" id="GAA5503454.1"/>
    </source>
</evidence>
<dbReference type="InterPro" id="IPR043129">
    <property type="entry name" value="ATPase_NBD"/>
</dbReference>